<comment type="cofactor">
    <cofactor evidence="2 9">
        <name>FAD</name>
        <dbReference type="ChEBI" id="CHEBI:57692"/>
    </cofactor>
</comment>
<keyword evidence="5 9" id="KW-0816">Tricarboxylic acid cycle</keyword>
<dbReference type="AlphaFoldDB" id="A0AA35UN50"/>
<comment type="similarity">
    <text evidence="4 9">Belongs to the MQO family.</text>
</comment>
<keyword evidence="6 9" id="KW-0285">Flavoprotein</keyword>
<reference evidence="10" key="1">
    <citation type="submission" date="2023-03" db="EMBL/GenBank/DDBJ databases">
        <authorList>
            <person name="Cleenwerck I."/>
        </authorList>
    </citation>
    <scope>NUCLEOTIDE SEQUENCE</scope>
    <source>
        <strain evidence="10">LMG 32879</strain>
    </source>
</reference>
<accession>A0AA35UN50</accession>
<dbReference type="NCBIfam" id="NF003605">
    <property type="entry name" value="PRK05257.1-4"/>
    <property type="match status" value="1"/>
</dbReference>
<evidence type="ECO:0000256" key="5">
    <source>
        <dbReference type="ARBA" id="ARBA00022532"/>
    </source>
</evidence>
<dbReference type="EMBL" id="CATKSH010000006">
    <property type="protein sequence ID" value="CAI9120501.1"/>
    <property type="molecule type" value="Genomic_DNA"/>
</dbReference>
<evidence type="ECO:0000313" key="11">
    <source>
        <dbReference type="Proteomes" id="UP001176960"/>
    </source>
</evidence>
<evidence type="ECO:0000256" key="9">
    <source>
        <dbReference type="HAMAP-Rule" id="MF_00212"/>
    </source>
</evidence>
<dbReference type="PANTHER" id="PTHR43104">
    <property type="entry name" value="L-2-HYDROXYGLUTARATE DEHYDROGENASE, MITOCHONDRIAL"/>
    <property type="match status" value="1"/>
</dbReference>
<evidence type="ECO:0000256" key="3">
    <source>
        <dbReference type="ARBA" id="ARBA00005012"/>
    </source>
</evidence>
<dbReference type="PANTHER" id="PTHR43104:SF2">
    <property type="entry name" value="L-2-HYDROXYGLUTARATE DEHYDROGENASE, MITOCHONDRIAL"/>
    <property type="match status" value="1"/>
</dbReference>
<dbReference type="Gene3D" id="3.30.9.10">
    <property type="entry name" value="D-Amino Acid Oxidase, subunit A, domain 2"/>
    <property type="match status" value="1"/>
</dbReference>
<keyword evidence="7 9" id="KW-0274">FAD</keyword>
<name>A0AA35UN50_9PROT</name>
<comment type="catalytic activity">
    <reaction evidence="1 9">
        <text>(S)-malate + a quinone = a quinol + oxaloacetate</text>
        <dbReference type="Rhea" id="RHEA:46012"/>
        <dbReference type="ChEBI" id="CHEBI:15589"/>
        <dbReference type="ChEBI" id="CHEBI:16452"/>
        <dbReference type="ChEBI" id="CHEBI:24646"/>
        <dbReference type="ChEBI" id="CHEBI:132124"/>
        <dbReference type="EC" id="1.1.5.4"/>
    </reaction>
</comment>
<evidence type="ECO:0000256" key="6">
    <source>
        <dbReference type="ARBA" id="ARBA00022630"/>
    </source>
</evidence>
<evidence type="ECO:0000256" key="2">
    <source>
        <dbReference type="ARBA" id="ARBA00001974"/>
    </source>
</evidence>
<dbReference type="InterPro" id="IPR036188">
    <property type="entry name" value="FAD/NAD-bd_sf"/>
</dbReference>
<dbReference type="GO" id="GO:0008924">
    <property type="term" value="F:L-malate dehydrogenase (quinone) activity"/>
    <property type="evidence" value="ECO:0007669"/>
    <property type="project" value="UniProtKB-UniRule"/>
</dbReference>
<keyword evidence="11" id="KW-1185">Reference proteome</keyword>
<dbReference type="Gene3D" id="3.50.50.60">
    <property type="entry name" value="FAD/NAD(P)-binding domain"/>
    <property type="match status" value="1"/>
</dbReference>
<comment type="caution">
    <text evidence="10">The sequence shown here is derived from an EMBL/GenBank/DDBJ whole genome shotgun (WGS) entry which is preliminary data.</text>
</comment>
<sequence length="495" mass="53531">MSSTAQDRPDVVLIGAGVMSATFAALLRSLDPSLSIVAFETLDACGLESSQAWNNAGTGHAGNCELNYTTQKPDGTVDISKALDVNAQFDLSRNLWTYLVRQGWIEDPASFIRLCPHMSLVWGAKDVAFLKARHAAMSSHPAFAGMEYSEDPATIARWAPLTMQGRNPDQQVAATHYAGGTDVDFGALTRALFGHMETTGQVTTFYNHKVTGIHREADQRWRIAARGQNGTAPVSVSARFVFIGAGGAALEMLQAANIPEAQAYAGFPVSGQWLRCDDPAVVSQHRAKVYGKAAVGSPPMSVPHLDTRIIGGNSHLLFGPYAGFSTKFLKTGSWTDFYRSLTLKNLMPTLQVAEDNFSLVKYLVQQVTQSSGKRFSSLLDFYPKAHQDGWKLSVAGQRVQIIKPNEQHRGTLKFGTELVKSADKSLVALLGASPGASVAAAVALQVIETCFADRMSDPAWQARLHEIFPIYGVDLKSDAEALIANRKETGAVLKI</sequence>
<evidence type="ECO:0000256" key="4">
    <source>
        <dbReference type="ARBA" id="ARBA00006389"/>
    </source>
</evidence>
<evidence type="ECO:0000256" key="8">
    <source>
        <dbReference type="ARBA" id="ARBA00023002"/>
    </source>
</evidence>
<dbReference type="EC" id="1.1.5.4" evidence="9"/>
<dbReference type="Proteomes" id="UP001176960">
    <property type="component" value="Unassembled WGS sequence"/>
</dbReference>
<dbReference type="RefSeq" id="WP_289840597.1">
    <property type="nucleotide sequence ID" value="NZ_CATKSH010000006.1"/>
</dbReference>
<proteinExistence type="inferred from homology"/>
<evidence type="ECO:0000313" key="10">
    <source>
        <dbReference type="EMBL" id="CAI9120501.1"/>
    </source>
</evidence>
<dbReference type="NCBIfam" id="TIGR01320">
    <property type="entry name" value="mal_quin_oxido"/>
    <property type="match status" value="1"/>
</dbReference>
<dbReference type="NCBIfam" id="NF003608">
    <property type="entry name" value="PRK05257.2-4"/>
    <property type="match status" value="1"/>
</dbReference>
<protein>
    <recommendedName>
        <fullName evidence="9">Probable malate:quinone oxidoreductase</fullName>
        <ecNumber evidence="9">1.1.5.4</ecNumber>
    </recommendedName>
    <alternativeName>
        <fullName evidence="9">MQO</fullName>
    </alternativeName>
    <alternativeName>
        <fullName evidence="9">Malate dehydrogenase [quinone]</fullName>
    </alternativeName>
</protein>
<dbReference type="GO" id="GO:0006099">
    <property type="term" value="P:tricarboxylic acid cycle"/>
    <property type="evidence" value="ECO:0007669"/>
    <property type="project" value="UniProtKB-UniRule"/>
</dbReference>
<dbReference type="NCBIfam" id="NF003603">
    <property type="entry name" value="PRK05257.1-1"/>
    <property type="match status" value="1"/>
</dbReference>
<dbReference type="HAMAP" id="MF_00212">
    <property type="entry name" value="MQO"/>
    <property type="match status" value="1"/>
</dbReference>
<dbReference type="NCBIfam" id="NF009875">
    <property type="entry name" value="PRK13339.1"/>
    <property type="match status" value="1"/>
</dbReference>
<evidence type="ECO:0000256" key="1">
    <source>
        <dbReference type="ARBA" id="ARBA00001139"/>
    </source>
</evidence>
<dbReference type="Pfam" id="PF06039">
    <property type="entry name" value="Mqo"/>
    <property type="match status" value="1"/>
</dbReference>
<dbReference type="InterPro" id="IPR006231">
    <property type="entry name" value="MQO"/>
</dbReference>
<dbReference type="NCBIfam" id="NF003606">
    <property type="entry name" value="PRK05257.2-1"/>
    <property type="match status" value="1"/>
</dbReference>
<keyword evidence="8 9" id="KW-0560">Oxidoreductase</keyword>
<dbReference type="SUPFAM" id="SSF51905">
    <property type="entry name" value="FAD/NAD(P)-binding domain"/>
    <property type="match status" value="1"/>
</dbReference>
<gene>
    <name evidence="9 10" type="primary">mqo</name>
    <name evidence="10" type="ORF">LMG32879_001334</name>
</gene>
<dbReference type="GO" id="GO:0047545">
    <property type="term" value="F:(S)-2-hydroxyglutarate dehydrogenase activity"/>
    <property type="evidence" value="ECO:0007669"/>
    <property type="project" value="TreeGrafter"/>
</dbReference>
<organism evidence="10 11">
    <name type="scientific">Brytella acorum</name>
    <dbReference type="NCBI Taxonomy" id="2959299"/>
    <lineage>
        <taxon>Bacteria</taxon>
        <taxon>Pseudomonadati</taxon>
        <taxon>Pseudomonadota</taxon>
        <taxon>Alphaproteobacteria</taxon>
        <taxon>Acetobacterales</taxon>
        <taxon>Acetobacteraceae</taxon>
        <taxon>Brytella</taxon>
    </lineage>
</organism>
<comment type="pathway">
    <text evidence="3 9">Carbohydrate metabolism; tricarboxylic acid cycle; oxaloacetate from (S)-malate (quinone route): step 1/1.</text>
</comment>
<evidence type="ECO:0000256" key="7">
    <source>
        <dbReference type="ARBA" id="ARBA00022827"/>
    </source>
</evidence>
<dbReference type="NCBIfam" id="NF003611">
    <property type="entry name" value="PRK05257.3-2"/>
    <property type="match status" value="1"/>
</dbReference>